<dbReference type="PANTHER" id="PTHR30136:SF24">
    <property type="entry name" value="HTH-TYPE TRANSCRIPTIONAL REPRESSOR ALLR"/>
    <property type="match status" value="1"/>
</dbReference>
<evidence type="ECO:0000256" key="1">
    <source>
        <dbReference type="ARBA" id="ARBA00023015"/>
    </source>
</evidence>
<dbReference type="Gene3D" id="1.10.10.10">
    <property type="entry name" value="Winged helix-like DNA-binding domain superfamily/Winged helix DNA-binding domain"/>
    <property type="match status" value="1"/>
</dbReference>
<dbReference type="InterPro" id="IPR050707">
    <property type="entry name" value="HTH_MetabolicPath_Reg"/>
</dbReference>
<evidence type="ECO:0000256" key="3">
    <source>
        <dbReference type="ARBA" id="ARBA00023163"/>
    </source>
</evidence>
<name>A0A919BZ35_STRFL</name>
<reference evidence="6" key="2">
    <citation type="submission" date="2020-09" db="EMBL/GenBank/DDBJ databases">
        <authorList>
            <person name="Sun Q."/>
            <person name="Ohkuma M."/>
        </authorList>
    </citation>
    <scope>NUCLEOTIDE SEQUENCE</scope>
    <source>
        <strain evidence="6">JCM 4122</strain>
    </source>
</reference>
<evidence type="ECO:0000313" key="6">
    <source>
        <dbReference type="EMBL" id="GHG25567.1"/>
    </source>
</evidence>
<keyword evidence="3" id="KW-0804">Transcription</keyword>
<dbReference type="InterPro" id="IPR036390">
    <property type="entry name" value="WH_DNA-bd_sf"/>
</dbReference>
<evidence type="ECO:0000259" key="5">
    <source>
        <dbReference type="PROSITE" id="PS51078"/>
    </source>
</evidence>
<sequence length="273" mass="29644">MVRWLGAGPREGVCETGGVSTTRSTAAGKVLEVLSAFDREHPAQTLSEIAQRTGLALSTTHRVVMELAGWGALERGEDGSWHVGLRLWEIASGCPRTQILRDVALPFMQDLYEATHENVQLAVREGTELVFVERIAGHRSVELLTSVGTRFPVGSTGMGRVLLAHAPRDIQEEVLGSPQRAWTPHTVTDPRTLRTQLDRIRREQVFLSDRQLSESTVAVAAPVRIGRTGPVSAALGIVLAAPDAGRARGLREPLLRAAYGISDELGRRTRPTG</sequence>
<dbReference type="PROSITE" id="PS51077">
    <property type="entry name" value="HTH_ICLR"/>
    <property type="match status" value="1"/>
</dbReference>
<comment type="caution">
    <text evidence="6">The sequence shown here is derived from an EMBL/GenBank/DDBJ whole genome shotgun (WGS) entry which is preliminary data.</text>
</comment>
<dbReference type="InterPro" id="IPR036388">
    <property type="entry name" value="WH-like_DNA-bd_sf"/>
</dbReference>
<dbReference type="GO" id="GO:0003700">
    <property type="term" value="F:DNA-binding transcription factor activity"/>
    <property type="evidence" value="ECO:0007669"/>
    <property type="project" value="TreeGrafter"/>
</dbReference>
<dbReference type="GO" id="GO:0045892">
    <property type="term" value="P:negative regulation of DNA-templated transcription"/>
    <property type="evidence" value="ECO:0007669"/>
    <property type="project" value="TreeGrafter"/>
</dbReference>
<dbReference type="Gene3D" id="3.30.450.40">
    <property type="match status" value="1"/>
</dbReference>
<dbReference type="Pfam" id="PF09339">
    <property type="entry name" value="HTH_IclR"/>
    <property type="match status" value="1"/>
</dbReference>
<evidence type="ECO:0000313" key="7">
    <source>
        <dbReference type="Proteomes" id="UP000632849"/>
    </source>
</evidence>
<dbReference type="SUPFAM" id="SSF46785">
    <property type="entry name" value="Winged helix' DNA-binding domain"/>
    <property type="match status" value="1"/>
</dbReference>
<protein>
    <submittedName>
        <fullName evidence="6">Transcriptional regulator</fullName>
    </submittedName>
</protein>
<dbReference type="Proteomes" id="UP000632849">
    <property type="component" value="Unassembled WGS sequence"/>
</dbReference>
<dbReference type="Pfam" id="PF01614">
    <property type="entry name" value="IclR_C"/>
    <property type="match status" value="1"/>
</dbReference>
<dbReference type="PROSITE" id="PS51078">
    <property type="entry name" value="ICLR_ED"/>
    <property type="match status" value="1"/>
</dbReference>
<accession>A0A919BZ35</accession>
<evidence type="ECO:0000256" key="2">
    <source>
        <dbReference type="ARBA" id="ARBA00023125"/>
    </source>
</evidence>
<feature type="domain" description="HTH iclR-type" evidence="4">
    <location>
        <begin position="24"/>
        <end position="85"/>
    </location>
</feature>
<dbReference type="SMART" id="SM00346">
    <property type="entry name" value="HTH_ICLR"/>
    <property type="match status" value="1"/>
</dbReference>
<evidence type="ECO:0000259" key="4">
    <source>
        <dbReference type="PROSITE" id="PS51077"/>
    </source>
</evidence>
<dbReference type="EMBL" id="BNBE01000004">
    <property type="protein sequence ID" value="GHG25567.1"/>
    <property type="molecule type" value="Genomic_DNA"/>
</dbReference>
<dbReference type="SUPFAM" id="SSF55781">
    <property type="entry name" value="GAF domain-like"/>
    <property type="match status" value="1"/>
</dbReference>
<feature type="domain" description="IclR-ED" evidence="5">
    <location>
        <begin position="86"/>
        <end position="267"/>
    </location>
</feature>
<dbReference type="InterPro" id="IPR014757">
    <property type="entry name" value="Tscrpt_reg_IclR_C"/>
</dbReference>
<dbReference type="PANTHER" id="PTHR30136">
    <property type="entry name" value="HELIX-TURN-HELIX TRANSCRIPTIONAL REGULATOR, ICLR FAMILY"/>
    <property type="match status" value="1"/>
</dbReference>
<keyword evidence="7" id="KW-1185">Reference proteome</keyword>
<gene>
    <name evidence="6" type="ORF">GCM10017667_72090</name>
</gene>
<dbReference type="InterPro" id="IPR029016">
    <property type="entry name" value="GAF-like_dom_sf"/>
</dbReference>
<proteinExistence type="predicted"/>
<dbReference type="GO" id="GO:0003677">
    <property type="term" value="F:DNA binding"/>
    <property type="evidence" value="ECO:0007669"/>
    <property type="project" value="UniProtKB-KW"/>
</dbReference>
<keyword evidence="2" id="KW-0238">DNA-binding</keyword>
<organism evidence="6 7">
    <name type="scientific">Streptomyces filamentosus</name>
    <name type="common">Streptomyces roseosporus</name>
    <dbReference type="NCBI Taxonomy" id="67294"/>
    <lineage>
        <taxon>Bacteria</taxon>
        <taxon>Bacillati</taxon>
        <taxon>Actinomycetota</taxon>
        <taxon>Actinomycetes</taxon>
        <taxon>Kitasatosporales</taxon>
        <taxon>Streptomycetaceae</taxon>
        <taxon>Streptomyces</taxon>
    </lineage>
</organism>
<dbReference type="InterPro" id="IPR005471">
    <property type="entry name" value="Tscrpt_reg_IclR_N"/>
</dbReference>
<reference evidence="6" key="1">
    <citation type="journal article" date="2014" name="Int. J. Syst. Evol. Microbiol.">
        <title>Complete genome sequence of Corynebacterium casei LMG S-19264T (=DSM 44701T), isolated from a smear-ripened cheese.</title>
        <authorList>
            <consortium name="US DOE Joint Genome Institute (JGI-PGF)"/>
            <person name="Walter F."/>
            <person name="Albersmeier A."/>
            <person name="Kalinowski J."/>
            <person name="Ruckert C."/>
        </authorList>
    </citation>
    <scope>NUCLEOTIDE SEQUENCE</scope>
    <source>
        <strain evidence="6">JCM 4122</strain>
    </source>
</reference>
<keyword evidence="1" id="KW-0805">Transcription regulation</keyword>
<dbReference type="AlphaFoldDB" id="A0A919BZ35"/>